<comment type="caution">
    <text evidence="9">The sequence shown here is derived from an EMBL/GenBank/DDBJ whole genome shotgun (WGS) entry which is preliminary data.</text>
</comment>
<evidence type="ECO:0000256" key="1">
    <source>
        <dbReference type="ARBA" id="ARBA00004141"/>
    </source>
</evidence>
<dbReference type="AlphaFoldDB" id="A0AAD9T075"/>
<feature type="transmembrane region" description="Helical" evidence="7">
    <location>
        <begin position="143"/>
        <end position="163"/>
    </location>
</feature>
<feature type="transmembrane region" description="Helical" evidence="7">
    <location>
        <begin position="6"/>
        <end position="30"/>
    </location>
</feature>
<accession>A0AAD9T075</accession>
<dbReference type="GO" id="GO:0005886">
    <property type="term" value="C:plasma membrane"/>
    <property type="evidence" value="ECO:0007669"/>
    <property type="project" value="TreeGrafter"/>
</dbReference>
<keyword evidence="6 7" id="KW-0472">Membrane</keyword>
<feature type="transmembrane region" description="Helical" evidence="7">
    <location>
        <begin position="305"/>
        <end position="324"/>
    </location>
</feature>
<proteinExistence type="inferred from homology"/>
<dbReference type="EMBL" id="JAUBYV010000005">
    <property type="protein sequence ID" value="KAK2626920.1"/>
    <property type="molecule type" value="Genomic_DNA"/>
</dbReference>
<dbReference type="PANTHER" id="PTHR10846">
    <property type="entry name" value="SODIUM/POTASSIUM/CALCIUM EXCHANGER"/>
    <property type="match status" value="1"/>
</dbReference>
<evidence type="ECO:0000256" key="4">
    <source>
        <dbReference type="ARBA" id="ARBA00022692"/>
    </source>
</evidence>
<dbReference type="PANTHER" id="PTHR10846:SF8">
    <property type="entry name" value="INNER MEMBRANE PROTEIN YRBG"/>
    <property type="match status" value="1"/>
</dbReference>
<dbReference type="InterPro" id="IPR044880">
    <property type="entry name" value="NCX_ion-bd_dom_sf"/>
</dbReference>
<dbReference type="Proteomes" id="UP001285354">
    <property type="component" value="Unassembled WGS sequence"/>
</dbReference>
<keyword evidence="4 7" id="KW-0812">Transmembrane</keyword>
<comment type="similarity">
    <text evidence="2">Belongs to the Ca(2+):cation antiporter (CaCA) (TC 2.A.19) family. SLC24A subfamily.</text>
</comment>
<feature type="domain" description="Sodium/calcium exchanger membrane region" evidence="8">
    <location>
        <begin position="239"/>
        <end position="392"/>
    </location>
</feature>
<dbReference type="GO" id="GO:0006874">
    <property type="term" value="P:intracellular calcium ion homeostasis"/>
    <property type="evidence" value="ECO:0007669"/>
    <property type="project" value="TreeGrafter"/>
</dbReference>
<dbReference type="InterPro" id="IPR004837">
    <property type="entry name" value="NaCa_Exmemb"/>
</dbReference>
<keyword evidence="10" id="KW-1185">Reference proteome</keyword>
<evidence type="ECO:0000256" key="3">
    <source>
        <dbReference type="ARBA" id="ARBA00022449"/>
    </source>
</evidence>
<name>A0AAD9T075_9HELO</name>
<evidence type="ECO:0000256" key="2">
    <source>
        <dbReference type="ARBA" id="ARBA00005364"/>
    </source>
</evidence>
<evidence type="ECO:0000259" key="8">
    <source>
        <dbReference type="Pfam" id="PF01699"/>
    </source>
</evidence>
<evidence type="ECO:0000313" key="10">
    <source>
        <dbReference type="Proteomes" id="UP001285354"/>
    </source>
</evidence>
<dbReference type="GO" id="GO:0008273">
    <property type="term" value="F:calcium, potassium:sodium antiporter activity"/>
    <property type="evidence" value="ECO:0007669"/>
    <property type="project" value="TreeGrafter"/>
</dbReference>
<feature type="transmembrane region" description="Helical" evidence="7">
    <location>
        <begin position="84"/>
        <end position="104"/>
    </location>
</feature>
<feature type="domain" description="Sodium/calcium exchanger membrane region" evidence="8">
    <location>
        <begin position="14"/>
        <end position="156"/>
    </location>
</feature>
<dbReference type="InterPro" id="IPR004481">
    <property type="entry name" value="K/Na/Ca-exchanger"/>
</dbReference>
<dbReference type="Gene3D" id="1.20.1420.30">
    <property type="entry name" value="NCX, central ion-binding region"/>
    <property type="match status" value="2"/>
</dbReference>
<feature type="transmembrane region" description="Helical" evidence="7">
    <location>
        <begin position="345"/>
        <end position="371"/>
    </location>
</feature>
<sequence>MDDYKWESVVFHSCAFIASVFLLQTGAALFTNNIAIIARRCGIPETLIALLTAGAEWEEVPLPEAPDLAVVVASIAQHQPSLGLGNVIGSSISNVMGAFALGLLSNPDPITFGPSATIYSGALFAVSSIFILLAFTQQLNLTGGIFFIVGFGVYVVSICSAIYDGILDPDPDVIAVEDAEASRMAISPTPSTDHHQLHVSIYPSVLQCHPTEVSPLLPAVLESSSPPSPPRPRRKRDHVLLVVIGLVALCIAACSLVHTACSLAGEIQVSKILIGLTLVSISTTIPEKAMSLISDWHRNTASMTATTAGSNIFLLTLCAGILLVSWTQGDADSGGKRPGPGDRNVLLTDQLVAFEVWCVWGCSVLLILITWIGARRWLGALMFGFYISFLMIELTLFKR</sequence>
<feature type="transmembrane region" description="Helical" evidence="7">
    <location>
        <begin position="377"/>
        <end position="397"/>
    </location>
</feature>
<evidence type="ECO:0000313" key="9">
    <source>
        <dbReference type="EMBL" id="KAK2626920.1"/>
    </source>
</evidence>
<gene>
    <name evidence="9" type="ORF">QTJ16_004095</name>
</gene>
<dbReference type="GO" id="GO:0005262">
    <property type="term" value="F:calcium channel activity"/>
    <property type="evidence" value="ECO:0007669"/>
    <property type="project" value="TreeGrafter"/>
</dbReference>
<keyword evidence="5 7" id="KW-1133">Transmembrane helix</keyword>
<evidence type="ECO:0000256" key="7">
    <source>
        <dbReference type="SAM" id="Phobius"/>
    </source>
</evidence>
<protein>
    <recommendedName>
        <fullName evidence="8">Sodium/calcium exchanger membrane region domain-containing protein</fullName>
    </recommendedName>
</protein>
<evidence type="ECO:0000256" key="5">
    <source>
        <dbReference type="ARBA" id="ARBA00022989"/>
    </source>
</evidence>
<feature type="transmembrane region" description="Helical" evidence="7">
    <location>
        <begin position="116"/>
        <end position="136"/>
    </location>
</feature>
<dbReference type="Pfam" id="PF01699">
    <property type="entry name" value="Na_Ca_ex"/>
    <property type="match status" value="2"/>
</dbReference>
<feature type="transmembrane region" description="Helical" evidence="7">
    <location>
        <begin position="238"/>
        <end position="257"/>
    </location>
</feature>
<evidence type="ECO:0000256" key="6">
    <source>
        <dbReference type="ARBA" id="ARBA00023136"/>
    </source>
</evidence>
<keyword evidence="3" id="KW-0050">Antiport</keyword>
<comment type="subcellular location">
    <subcellularLocation>
        <location evidence="1">Membrane</location>
        <topology evidence="1">Multi-pass membrane protein</topology>
    </subcellularLocation>
</comment>
<reference evidence="9" key="1">
    <citation type="submission" date="2023-06" db="EMBL/GenBank/DDBJ databases">
        <title>Draft genome of Marssonina rosae.</title>
        <authorList>
            <person name="Cheng Q."/>
        </authorList>
    </citation>
    <scope>NUCLEOTIDE SEQUENCE</scope>
    <source>
        <strain evidence="9">R4</strain>
    </source>
</reference>
<feature type="transmembrane region" description="Helical" evidence="7">
    <location>
        <begin position="269"/>
        <end position="285"/>
    </location>
</feature>
<keyword evidence="3" id="KW-0813">Transport</keyword>
<organism evidence="9 10">
    <name type="scientific">Diplocarpon rosae</name>
    <dbReference type="NCBI Taxonomy" id="946125"/>
    <lineage>
        <taxon>Eukaryota</taxon>
        <taxon>Fungi</taxon>
        <taxon>Dikarya</taxon>
        <taxon>Ascomycota</taxon>
        <taxon>Pezizomycotina</taxon>
        <taxon>Leotiomycetes</taxon>
        <taxon>Helotiales</taxon>
        <taxon>Drepanopezizaceae</taxon>
        <taxon>Diplocarpon</taxon>
    </lineage>
</organism>